<proteinExistence type="predicted"/>
<dbReference type="Pfam" id="PF12611">
    <property type="entry name" value="Flagellar_put"/>
    <property type="match status" value="1"/>
</dbReference>
<dbReference type="Proteomes" id="UP000178086">
    <property type="component" value="Unassembled WGS sequence"/>
</dbReference>
<comment type="caution">
    <text evidence="1">The sequence shown here is derived from an EMBL/GenBank/DDBJ whole genome shotgun (WGS) entry which is preliminary data.</text>
</comment>
<evidence type="ECO:0008006" key="3">
    <source>
        <dbReference type="Google" id="ProtNLM"/>
    </source>
</evidence>
<sequence>MTDKIFVHQQPIRPIERIEGDKKQVNKTATPQGPSFKDVLTQEIGSELKFSAHAKARLEARNIKLTESQLSRLNTGVDKAASKGARESLVLVDDVALVVSIKNKTVITAVDDKNLKENVFTNIDSAVIM</sequence>
<reference evidence="1 2" key="1">
    <citation type="journal article" date="2016" name="Nat. Commun.">
        <title>Thousands of microbial genomes shed light on interconnected biogeochemical processes in an aquifer system.</title>
        <authorList>
            <person name="Anantharaman K."/>
            <person name="Brown C.T."/>
            <person name="Hug L.A."/>
            <person name="Sharon I."/>
            <person name="Castelle C.J."/>
            <person name="Probst A.J."/>
            <person name="Thomas B.C."/>
            <person name="Singh A."/>
            <person name="Wilkins M.J."/>
            <person name="Karaoz U."/>
            <person name="Brodie E.L."/>
            <person name="Williams K.H."/>
            <person name="Hubbard S.S."/>
            <person name="Banfield J.F."/>
        </authorList>
    </citation>
    <scope>NUCLEOTIDE SEQUENCE [LARGE SCALE GENOMIC DNA]</scope>
</reference>
<organism evidence="1 2">
    <name type="scientific">Candidatus Aquicultor primus</name>
    <dbReference type="NCBI Taxonomy" id="1797195"/>
    <lineage>
        <taxon>Bacteria</taxon>
        <taxon>Bacillati</taxon>
        <taxon>Actinomycetota</taxon>
        <taxon>Candidatus Aquicultoria</taxon>
        <taxon>Candidatus Aquicultorales</taxon>
        <taxon>Candidatus Aquicultoraceae</taxon>
        <taxon>Candidatus Aquicultor</taxon>
    </lineage>
</organism>
<evidence type="ECO:0000313" key="1">
    <source>
        <dbReference type="EMBL" id="OFW33630.1"/>
    </source>
</evidence>
<dbReference type="EMBL" id="MELI01000062">
    <property type="protein sequence ID" value="OFW33630.1"/>
    <property type="molecule type" value="Genomic_DNA"/>
</dbReference>
<accession>A0A1F2UKW2</accession>
<dbReference type="InterPro" id="IPR013367">
    <property type="entry name" value="Flagellar_put"/>
</dbReference>
<dbReference type="NCBIfam" id="TIGR02530">
    <property type="entry name" value="flg_new"/>
    <property type="match status" value="1"/>
</dbReference>
<evidence type="ECO:0000313" key="2">
    <source>
        <dbReference type="Proteomes" id="UP000178086"/>
    </source>
</evidence>
<gene>
    <name evidence="1" type="ORF">A2074_02325</name>
</gene>
<protein>
    <recommendedName>
        <fullName evidence="3">Flagellar protein</fullName>
    </recommendedName>
</protein>
<dbReference type="AlphaFoldDB" id="A0A1F2UKW2"/>
<name>A0A1F2UKW2_9ACTN</name>